<dbReference type="EC" id="3.1.1.17" evidence="7"/>
<dbReference type="EMBL" id="JSUQ01000009">
    <property type="protein sequence ID" value="KHQ52879.1"/>
    <property type="molecule type" value="Genomic_DNA"/>
</dbReference>
<dbReference type="InterPro" id="IPR005511">
    <property type="entry name" value="SMP-30"/>
</dbReference>
<dbReference type="GO" id="GO:0019853">
    <property type="term" value="P:L-ascorbic acid biosynthetic process"/>
    <property type="evidence" value="ECO:0007669"/>
    <property type="project" value="TreeGrafter"/>
</dbReference>
<comment type="subcellular location">
    <subcellularLocation>
        <location evidence="5">Cytoplasm</location>
    </subcellularLocation>
</comment>
<evidence type="ECO:0000256" key="8">
    <source>
        <dbReference type="ARBA" id="ARBA00016808"/>
    </source>
</evidence>
<sequence length="293" mass="31321">MGIEITCVAPVGAGVGEGAVWDDRAQCLWWVDIPAGVIYRYDPVTGENRTIEYGEPVGCLAVREQGGLVLAAKSGFWLFDPETGAREAIHDPEAHLPDNRFNDGATDAQGRFWAGTMKDGGEPEALGAFYRLDPDGAVTAWRDGIFTTNGLAFSPDGRRMYFSDSNPGVRTIWACDYDTTTGTPGEPEVFFDTRSVPGRPDGGTVDAEGCYWQAGVSGWQLYRLSPQGEVLMTIEMPVEKPTKPMFGGPDLATLYVTSIGAGLSDDPAQPDAGGLFAITGLGVTGLPQPRFQG</sequence>
<evidence type="ECO:0000256" key="12">
    <source>
        <dbReference type="ARBA" id="ARBA00022837"/>
    </source>
</evidence>
<evidence type="ECO:0000256" key="1">
    <source>
        <dbReference type="ARBA" id="ARBA00001589"/>
    </source>
</evidence>
<dbReference type="PRINTS" id="PR01790">
    <property type="entry name" value="SMP30FAMILY"/>
</dbReference>
<keyword evidence="11" id="KW-0378">Hydrolase</keyword>
<reference evidence="17 18" key="1">
    <citation type="submission" date="2014-10" db="EMBL/GenBank/DDBJ databases">
        <title>Genome sequence of Ponticoccus sp. strain UMTAT08 isolated from clonal culture of toxic dinoflagellate Alexandrium tamiyavanichii.</title>
        <authorList>
            <person name="Gan H.Y."/>
            <person name="Muhd D.-D."/>
            <person name="Mohd Noor M.E."/>
            <person name="Yeong Y.S."/>
            <person name="Usup G."/>
        </authorList>
    </citation>
    <scope>NUCLEOTIDE SEQUENCE [LARGE SCALE GENOMIC DNA]</scope>
    <source>
        <strain evidence="17 18">UMTAT08</strain>
    </source>
</reference>
<feature type="binding site" evidence="15">
    <location>
        <position position="100"/>
    </location>
    <ligand>
        <name>substrate</name>
    </ligand>
</feature>
<dbReference type="InterPro" id="IPR008367">
    <property type="entry name" value="Regucalcin"/>
</dbReference>
<feature type="binding site" evidence="15">
    <location>
        <position position="102"/>
    </location>
    <ligand>
        <name>substrate</name>
    </ligand>
</feature>
<dbReference type="Pfam" id="PF08450">
    <property type="entry name" value="SGL"/>
    <property type="match status" value="1"/>
</dbReference>
<name>A0A0B3SR18_9RHOB</name>
<dbReference type="RefSeq" id="WP_043141507.1">
    <property type="nucleotide sequence ID" value="NZ_JSUQ01000009.1"/>
</dbReference>
<evidence type="ECO:0000256" key="5">
    <source>
        <dbReference type="ARBA" id="ARBA00004496"/>
    </source>
</evidence>
<evidence type="ECO:0000256" key="9">
    <source>
        <dbReference type="ARBA" id="ARBA00022490"/>
    </source>
</evidence>
<accession>A0A0B3SR18</accession>
<dbReference type="STRING" id="561184.SAMN05216376_11042"/>
<dbReference type="Proteomes" id="UP000030960">
    <property type="component" value="Unassembled WGS sequence"/>
</dbReference>
<proteinExistence type="inferred from homology"/>
<comment type="similarity">
    <text evidence="6">Belongs to the SMP-30/CGR1 family.</text>
</comment>
<evidence type="ECO:0000256" key="2">
    <source>
        <dbReference type="ARBA" id="ARBA00001913"/>
    </source>
</evidence>
<evidence type="ECO:0000256" key="15">
    <source>
        <dbReference type="PIRSR" id="PIRSR605511-2"/>
    </source>
</evidence>
<keyword evidence="12" id="KW-0106">Calcium</keyword>
<evidence type="ECO:0000313" key="17">
    <source>
        <dbReference type="EMBL" id="KHQ52879.1"/>
    </source>
</evidence>
<dbReference type="GO" id="GO:0005509">
    <property type="term" value="F:calcium ion binding"/>
    <property type="evidence" value="ECO:0007669"/>
    <property type="project" value="InterPro"/>
</dbReference>
<feature type="binding site" evidence="15">
    <location>
        <position position="201"/>
    </location>
    <ligand>
        <name>a divalent metal cation</name>
        <dbReference type="ChEBI" id="CHEBI:60240"/>
    </ligand>
</feature>
<evidence type="ECO:0000256" key="10">
    <source>
        <dbReference type="ARBA" id="ARBA00022723"/>
    </source>
</evidence>
<evidence type="ECO:0000256" key="11">
    <source>
        <dbReference type="ARBA" id="ARBA00022801"/>
    </source>
</evidence>
<evidence type="ECO:0000256" key="14">
    <source>
        <dbReference type="PIRSR" id="PIRSR605511-1"/>
    </source>
</evidence>
<organism evidence="17 18">
    <name type="scientific">Mameliella alba</name>
    <dbReference type="NCBI Taxonomy" id="561184"/>
    <lineage>
        <taxon>Bacteria</taxon>
        <taxon>Pseudomonadati</taxon>
        <taxon>Pseudomonadota</taxon>
        <taxon>Alphaproteobacteria</taxon>
        <taxon>Rhodobacterales</taxon>
        <taxon>Roseobacteraceae</taxon>
        <taxon>Mameliella</taxon>
    </lineage>
</organism>
<keyword evidence="9" id="KW-0963">Cytoplasm</keyword>
<dbReference type="PANTHER" id="PTHR10907:SF47">
    <property type="entry name" value="REGUCALCIN"/>
    <property type="match status" value="1"/>
</dbReference>
<keyword evidence="15" id="KW-0862">Zinc</keyword>
<dbReference type="PRINTS" id="PR01791">
    <property type="entry name" value="REGUCALCIN"/>
</dbReference>
<evidence type="ECO:0000313" key="18">
    <source>
        <dbReference type="Proteomes" id="UP000030960"/>
    </source>
</evidence>
<comment type="caution">
    <text evidence="17">The sequence shown here is derived from an EMBL/GenBank/DDBJ whole genome shotgun (WGS) entry which is preliminary data.</text>
</comment>
<dbReference type="AlphaFoldDB" id="A0A0B3SR18"/>
<dbReference type="OrthoDB" id="2633250at2"/>
<dbReference type="PATRIC" id="fig|1515334.3.peg.2439"/>
<dbReference type="InterPro" id="IPR011042">
    <property type="entry name" value="6-blade_b-propeller_TolB-like"/>
</dbReference>
<keyword evidence="18" id="KW-1185">Reference proteome</keyword>
<gene>
    <name evidence="17" type="ORF">OA50_02422</name>
</gene>
<dbReference type="Gene3D" id="2.120.10.30">
    <property type="entry name" value="TolB, C-terminal domain"/>
    <property type="match status" value="1"/>
</dbReference>
<keyword evidence="10 15" id="KW-0479">Metal-binding</keyword>
<feature type="binding site" evidence="15">
    <location>
        <position position="17"/>
    </location>
    <ligand>
        <name>a divalent metal cation</name>
        <dbReference type="ChEBI" id="CHEBI:60240"/>
    </ligand>
</feature>
<evidence type="ECO:0000259" key="16">
    <source>
        <dbReference type="Pfam" id="PF08450"/>
    </source>
</evidence>
<protein>
    <recommendedName>
        <fullName evidence="8">Regucalcin</fullName>
        <ecNumber evidence="7">3.1.1.17</ecNumber>
    </recommendedName>
    <alternativeName>
        <fullName evidence="13">Gluconolactonase</fullName>
    </alternativeName>
</protein>
<evidence type="ECO:0000256" key="13">
    <source>
        <dbReference type="ARBA" id="ARBA00032464"/>
    </source>
</evidence>
<dbReference type="InterPro" id="IPR013658">
    <property type="entry name" value="SGL"/>
</dbReference>
<feature type="domain" description="SMP-30/Gluconolactonase/LRE-like region" evidence="16">
    <location>
        <begin position="15"/>
        <end position="259"/>
    </location>
</feature>
<dbReference type="PANTHER" id="PTHR10907">
    <property type="entry name" value="REGUCALCIN"/>
    <property type="match status" value="1"/>
</dbReference>
<dbReference type="GO" id="GO:0004341">
    <property type="term" value="F:gluconolactonase activity"/>
    <property type="evidence" value="ECO:0007669"/>
    <property type="project" value="UniProtKB-EC"/>
</dbReference>
<feature type="binding site" evidence="15">
    <location>
        <position position="149"/>
    </location>
    <ligand>
        <name>a divalent metal cation</name>
        <dbReference type="ChEBI" id="CHEBI:60240"/>
    </ligand>
</feature>
<feature type="active site" description="Proton donor/acceptor" evidence="14">
    <location>
        <position position="201"/>
    </location>
</feature>
<dbReference type="SUPFAM" id="SSF63829">
    <property type="entry name" value="Calcium-dependent phosphotriesterase"/>
    <property type="match status" value="1"/>
</dbReference>
<evidence type="ECO:0000256" key="3">
    <source>
        <dbReference type="ARBA" id="ARBA00001936"/>
    </source>
</evidence>
<evidence type="ECO:0000256" key="7">
    <source>
        <dbReference type="ARBA" id="ARBA00013227"/>
    </source>
</evidence>
<comment type="cofactor">
    <cofactor evidence="15">
        <name>Zn(2+)</name>
        <dbReference type="ChEBI" id="CHEBI:29105"/>
    </cofactor>
    <text evidence="15">Binds 1 divalent metal cation per subunit.</text>
</comment>
<dbReference type="GO" id="GO:0005737">
    <property type="term" value="C:cytoplasm"/>
    <property type="evidence" value="ECO:0007669"/>
    <property type="project" value="UniProtKB-SubCell"/>
</dbReference>
<evidence type="ECO:0000256" key="6">
    <source>
        <dbReference type="ARBA" id="ARBA00008853"/>
    </source>
</evidence>
<dbReference type="GO" id="GO:0030234">
    <property type="term" value="F:enzyme regulator activity"/>
    <property type="evidence" value="ECO:0007669"/>
    <property type="project" value="InterPro"/>
</dbReference>
<comment type="cofactor">
    <cofactor evidence="3">
        <name>Mn(2+)</name>
        <dbReference type="ChEBI" id="CHEBI:29035"/>
    </cofactor>
</comment>
<comment type="catalytic activity">
    <reaction evidence="1">
        <text>D-glucono-1,5-lactone + H2O = D-gluconate + H(+)</text>
        <dbReference type="Rhea" id="RHEA:10440"/>
        <dbReference type="ChEBI" id="CHEBI:15377"/>
        <dbReference type="ChEBI" id="CHEBI:15378"/>
        <dbReference type="ChEBI" id="CHEBI:16217"/>
        <dbReference type="ChEBI" id="CHEBI:18391"/>
        <dbReference type="EC" id="3.1.1.17"/>
    </reaction>
</comment>
<comment type="cofactor">
    <cofactor evidence="4">
        <name>Mg(2+)</name>
        <dbReference type="ChEBI" id="CHEBI:18420"/>
    </cofactor>
</comment>
<evidence type="ECO:0000256" key="4">
    <source>
        <dbReference type="ARBA" id="ARBA00001946"/>
    </source>
</evidence>
<comment type="cofactor">
    <cofactor evidence="2">
        <name>Ca(2+)</name>
        <dbReference type="ChEBI" id="CHEBI:29108"/>
    </cofactor>
</comment>